<feature type="compositionally biased region" description="Low complexity" evidence="2">
    <location>
        <begin position="151"/>
        <end position="161"/>
    </location>
</feature>
<gene>
    <name evidence="3" type="ORF">TCM_002472</name>
</gene>
<accession>A0A061DUD2</accession>
<evidence type="ECO:0000313" key="4">
    <source>
        <dbReference type="Proteomes" id="UP000026915"/>
    </source>
</evidence>
<protein>
    <submittedName>
        <fullName evidence="3">Uncharacterized protein</fullName>
    </submittedName>
</protein>
<evidence type="ECO:0000256" key="1">
    <source>
        <dbReference type="SAM" id="Coils"/>
    </source>
</evidence>
<dbReference type="eggNOG" id="KOG1121">
    <property type="taxonomic scope" value="Eukaryota"/>
</dbReference>
<dbReference type="Gramene" id="EOX93593">
    <property type="protein sequence ID" value="EOX93593"/>
    <property type="gene ID" value="TCM_002472"/>
</dbReference>
<dbReference type="Proteomes" id="UP000026915">
    <property type="component" value="Chromosome 1"/>
</dbReference>
<reference evidence="3 4" key="1">
    <citation type="journal article" date="2013" name="Genome Biol.">
        <title>The genome sequence of the most widely cultivated cacao type and its use to identify candidate genes regulating pod color.</title>
        <authorList>
            <person name="Motamayor J.C."/>
            <person name="Mockaitis K."/>
            <person name="Schmutz J."/>
            <person name="Haiminen N."/>
            <person name="Iii D.L."/>
            <person name="Cornejo O."/>
            <person name="Findley S.D."/>
            <person name="Zheng P."/>
            <person name="Utro F."/>
            <person name="Royaert S."/>
            <person name="Saski C."/>
            <person name="Jenkins J."/>
            <person name="Podicheti R."/>
            <person name="Zhao M."/>
            <person name="Scheffler B.E."/>
            <person name="Stack J.C."/>
            <person name="Feltus F.A."/>
            <person name="Mustiga G.M."/>
            <person name="Amores F."/>
            <person name="Phillips W."/>
            <person name="Marelli J.P."/>
            <person name="May G.D."/>
            <person name="Shapiro H."/>
            <person name="Ma J."/>
            <person name="Bustamante C.D."/>
            <person name="Schnell R.J."/>
            <person name="Main D."/>
            <person name="Gilbert D."/>
            <person name="Parida L."/>
            <person name="Kuhn D.N."/>
        </authorList>
    </citation>
    <scope>NUCLEOTIDE SEQUENCE [LARGE SCALE GENOMIC DNA]</scope>
    <source>
        <strain evidence="4">cv. Matina 1-6</strain>
    </source>
</reference>
<proteinExistence type="predicted"/>
<keyword evidence="1" id="KW-0175">Coiled coil</keyword>
<name>A0A061DUD2_THECC</name>
<evidence type="ECO:0000256" key="2">
    <source>
        <dbReference type="SAM" id="MobiDB-lite"/>
    </source>
</evidence>
<feature type="coiled-coil region" evidence="1">
    <location>
        <begin position="114"/>
        <end position="144"/>
    </location>
</feature>
<dbReference type="HOGENOM" id="CLU_1491618_0_0_1"/>
<evidence type="ECO:0000313" key="3">
    <source>
        <dbReference type="EMBL" id="EOX93593.1"/>
    </source>
</evidence>
<dbReference type="EMBL" id="CM001879">
    <property type="protein sequence ID" value="EOX93593.1"/>
    <property type="molecule type" value="Genomic_DNA"/>
</dbReference>
<dbReference type="InParanoid" id="A0A061DUD2"/>
<dbReference type="AlphaFoldDB" id="A0A061DUD2"/>
<organism evidence="3 4">
    <name type="scientific">Theobroma cacao</name>
    <name type="common">Cacao</name>
    <name type="synonym">Cocoa</name>
    <dbReference type="NCBI Taxonomy" id="3641"/>
    <lineage>
        <taxon>Eukaryota</taxon>
        <taxon>Viridiplantae</taxon>
        <taxon>Streptophyta</taxon>
        <taxon>Embryophyta</taxon>
        <taxon>Tracheophyta</taxon>
        <taxon>Spermatophyta</taxon>
        <taxon>Magnoliopsida</taxon>
        <taxon>eudicotyledons</taxon>
        <taxon>Gunneridae</taxon>
        <taxon>Pentapetalae</taxon>
        <taxon>rosids</taxon>
        <taxon>malvids</taxon>
        <taxon>Malvales</taxon>
        <taxon>Malvaceae</taxon>
        <taxon>Byttnerioideae</taxon>
        <taxon>Theobroma</taxon>
    </lineage>
</organism>
<keyword evidence="4" id="KW-1185">Reference proteome</keyword>
<sequence>MIFFESAHHTGGTRDILSPRELSEKLAFANSTNNSRHRGHLSPPFYTRFLGSGGGTLHYLARREFFASGRVREVPGRHDLPYTFVEYDKIRAWAKYVNPYVVMPSRNTVVSNVQRIHLREKEKLKQAMAKLENVKTKLYELFEQYASNTCASSTSSRSTSNLPKQARRGTKPKGSKIFSLK</sequence>
<feature type="region of interest" description="Disordered" evidence="2">
    <location>
        <begin position="151"/>
        <end position="181"/>
    </location>
</feature>
<feature type="compositionally biased region" description="Basic residues" evidence="2">
    <location>
        <begin position="165"/>
        <end position="174"/>
    </location>
</feature>